<organism evidence="1 2">
    <name type="scientific">Photorhabdus australis subsp. thailandensis</name>
    <dbReference type="NCBI Taxonomy" id="2805096"/>
    <lineage>
        <taxon>Bacteria</taxon>
        <taxon>Pseudomonadati</taxon>
        <taxon>Pseudomonadota</taxon>
        <taxon>Gammaproteobacteria</taxon>
        <taxon>Enterobacterales</taxon>
        <taxon>Morganellaceae</taxon>
        <taxon>Photorhabdus</taxon>
    </lineage>
</organism>
<reference evidence="1 2" key="1">
    <citation type="submission" date="2015-12" db="EMBL/GenBank/DDBJ databases">
        <title>Genome comparisons provide insights into the role of secondary metabolites in the pathogenic phase of the Photorhabdus life cycle.</title>
        <authorList>
            <person name="Tobias N.J."/>
            <person name="Mishra B."/>
            <person name="Gupta D.K."/>
            <person name="Thines M."/>
            <person name="Stinear T.P."/>
            <person name="Bode H.B."/>
        </authorList>
    </citation>
    <scope>NUCLEOTIDE SEQUENCE [LARGE SCALE GENOMIC DNA]</scope>
    <source>
        <strain evidence="1 2">PB68.1</strain>
    </source>
</reference>
<gene>
    <name evidence="1" type="ORF">Ppb6_01624</name>
</gene>
<accession>A0A1C0U5Q7</accession>
<proteinExistence type="predicted"/>
<dbReference type="RefSeq" id="WP_065822827.1">
    <property type="nucleotide sequence ID" value="NZ_CAWMQZ010000051.1"/>
</dbReference>
<evidence type="ECO:0000313" key="2">
    <source>
        <dbReference type="Proteomes" id="UP000093476"/>
    </source>
</evidence>
<dbReference type="AlphaFoldDB" id="A0A1C0U5Q7"/>
<comment type="caution">
    <text evidence="1">The sequence shown here is derived from an EMBL/GenBank/DDBJ whole genome shotgun (WGS) entry which is preliminary data.</text>
</comment>
<evidence type="ECO:0000313" key="1">
    <source>
        <dbReference type="EMBL" id="OCQ53223.1"/>
    </source>
</evidence>
<name>A0A1C0U5Q7_9GAMM</name>
<keyword evidence="2" id="KW-1185">Reference proteome</keyword>
<sequence>MTGVLTAAESLIIHAGGNFFTQGVFISAGKNVYLSAAKDIELSSCELIFHRLGKFFLSGNYIPPLHSMELGSRITAKNNISIMSDGDINGKAVQIQVNGNTLLSVGSNITLPFLIYGYSPIQYGDDNDKDNLHFTAQIRGMIKN</sequence>
<dbReference type="STRING" id="286156.Ppb6_01624"/>
<dbReference type="EMBL" id="LOMY01000051">
    <property type="protein sequence ID" value="OCQ53223.1"/>
    <property type="molecule type" value="Genomic_DNA"/>
</dbReference>
<protein>
    <submittedName>
        <fullName evidence="1">Uncharacterized protein</fullName>
    </submittedName>
</protein>
<dbReference type="Proteomes" id="UP000093476">
    <property type="component" value="Unassembled WGS sequence"/>
</dbReference>